<dbReference type="PANTHER" id="PTHR11735:SF6">
    <property type="entry name" value="TRNA N6-ADENOSINE THREONYLCARBAMOYLTRANSFERASE, MITOCHONDRIAL"/>
    <property type="match status" value="1"/>
</dbReference>
<keyword evidence="6" id="KW-0012">Acyltransferase</keyword>
<dbReference type="EMBL" id="PXYT01000001">
    <property type="protein sequence ID" value="PSR31891.1"/>
    <property type="molecule type" value="Genomic_DNA"/>
</dbReference>
<dbReference type="Gene3D" id="3.30.420.40">
    <property type="match status" value="2"/>
</dbReference>
<evidence type="ECO:0000256" key="7">
    <source>
        <dbReference type="ARBA" id="ARBA00048117"/>
    </source>
</evidence>
<dbReference type="Proteomes" id="UP000242699">
    <property type="component" value="Unassembled WGS sequence"/>
</dbReference>
<dbReference type="PRINTS" id="PR00789">
    <property type="entry name" value="OSIALOPTASE"/>
</dbReference>
<dbReference type="AlphaFoldDB" id="A0A2T2XBK1"/>
<keyword evidence="5" id="KW-0408">Iron</keyword>
<keyword evidence="2" id="KW-0808">Transferase</keyword>
<evidence type="ECO:0000259" key="8">
    <source>
        <dbReference type="Pfam" id="PF00814"/>
    </source>
</evidence>
<keyword evidence="3" id="KW-0819">tRNA processing</keyword>
<dbReference type="SUPFAM" id="SSF53067">
    <property type="entry name" value="Actin-like ATPase domain"/>
    <property type="match status" value="1"/>
</dbReference>
<dbReference type="InterPro" id="IPR043129">
    <property type="entry name" value="ATPase_NBD"/>
</dbReference>
<dbReference type="PANTHER" id="PTHR11735">
    <property type="entry name" value="TRNA N6-ADENOSINE THREONYLCARBAMOYLTRANSFERASE"/>
    <property type="match status" value="1"/>
</dbReference>
<dbReference type="GO" id="GO:0046872">
    <property type="term" value="F:metal ion binding"/>
    <property type="evidence" value="ECO:0007669"/>
    <property type="project" value="UniProtKB-KW"/>
</dbReference>
<evidence type="ECO:0000313" key="9">
    <source>
        <dbReference type="EMBL" id="PSR31891.1"/>
    </source>
</evidence>
<sequence>MIRPILECVIGFDTSAYTASVAVVSRNNVVFEQRRMISVPSPHRGLRPSEAVFEHVRNMPPLIDSMVPQLADCHVKGICVSEKPRPDPHSYLPPFQVGVSFARSLASIYHVPLRLSTHQEGHIQAALWSIHHEEWERFSVLHISGGTTELLQVERNNTGNFDIQRIATTDDLYAGQLVDRIGVLLGLPFPSGPQLQELARNSTNPVILTVPRVWYDGSQWRTSFSGPESQARRAWEHGVDARDLARGVELVLVYTLARLIEKAAPSWPLVVVGGVAANETFRNQLPRLFNTHNIYFASPELSRDNAVGIARIGYRLLSE</sequence>
<evidence type="ECO:0000256" key="5">
    <source>
        <dbReference type="ARBA" id="ARBA00023004"/>
    </source>
</evidence>
<comment type="catalytic activity">
    <reaction evidence="7">
        <text>L-threonylcarbamoyladenylate + adenosine(37) in tRNA = N(6)-L-threonylcarbamoyladenosine(37) in tRNA + AMP + H(+)</text>
        <dbReference type="Rhea" id="RHEA:37059"/>
        <dbReference type="Rhea" id="RHEA-COMP:10162"/>
        <dbReference type="Rhea" id="RHEA-COMP:10163"/>
        <dbReference type="ChEBI" id="CHEBI:15378"/>
        <dbReference type="ChEBI" id="CHEBI:73682"/>
        <dbReference type="ChEBI" id="CHEBI:74411"/>
        <dbReference type="ChEBI" id="CHEBI:74418"/>
        <dbReference type="ChEBI" id="CHEBI:456215"/>
        <dbReference type="EC" id="2.3.1.234"/>
    </reaction>
</comment>
<evidence type="ECO:0000256" key="4">
    <source>
        <dbReference type="ARBA" id="ARBA00022723"/>
    </source>
</evidence>
<evidence type="ECO:0000256" key="2">
    <source>
        <dbReference type="ARBA" id="ARBA00022679"/>
    </source>
</evidence>
<dbReference type="GO" id="GO:0061711">
    <property type="term" value="F:tRNA N(6)-L-threonylcarbamoyladenine synthase activity"/>
    <property type="evidence" value="ECO:0007669"/>
    <property type="project" value="UniProtKB-EC"/>
</dbReference>
<organism evidence="9 10">
    <name type="scientific">Sulfobacillus benefaciens</name>
    <dbReference type="NCBI Taxonomy" id="453960"/>
    <lineage>
        <taxon>Bacteria</taxon>
        <taxon>Bacillati</taxon>
        <taxon>Bacillota</taxon>
        <taxon>Clostridia</taxon>
        <taxon>Eubacteriales</taxon>
        <taxon>Clostridiales Family XVII. Incertae Sedis</taxon>
        <taxon>Sulfobacillus</taxon>
    </lineage>
</organism>
<evidence type="ECO:0000313" key="10">
    <source>
        <dbReference type="Proteomes" id="UP000242699"/>
    </source>
</evidence>
<feature type="domain" description="Gcp-like" evidence="8">
    <location>
        <begin position="40"/>
        <end position="310"/>
    </location>
</feature>
<dbReference type="InterPro" id="IPR017861">
    <property type="entry name" value="KAE1/TsaD"/>
</dbReference>
<evidence type="ECO:0000256" key="1">
    <source>
        <dbReference type="ARBA" id="ARBA00012156"/>
    </source>
</evidence>
<proteinExistence type="predicted"/>
<dbReference type="EC" id="2.3.1.234" evidence="1"/>
<evidence type="ECO:0000256" key="3">
    <source>
        <dbReference type="ARBA" id="ARBA00022694"/>
    </source>
</evidence>
<keyword evidence="4" id="KW-0479">Metal-binding</keyword>
<dbReference type="InterPro" id="IPR000905">
    <property type="entry name" value="Gcp-like_dom"/>
</dbReference>
<gene>
    <name evidence="9" type="ORF">C7B43_01335</name>
</gene>
<dbReference type="Pfam" id="PF00814">
    <property type="entry name" value="TsaD"/>
    <property type="match status" value="1"/>
</dbReference>
<reference evidence="9 10" key="1">
    <citation type="journal article" date="2014" name="BMC Genomics">
        <title>Comparison of environmental and isolate Sulfobacillus genomes reveals diverse carbon, sulfur, nitrogen, and hydrogen metabolisms.</title>
        <authorList>
            <person name="Justice N.B."/>
            <person name="Norman A."/>
            <person name="Brown C.T."/>
            <person name="Singh A."/>
            <person name="Thomas B.C."/>
            <person name="Banfield J.F."/>
        </authorList>
    </citation>
    <scope>NUCLEOTIDE SEQUENCE [LARGE SCALE GENOMIC DNA]</scope>
    <source>
        <strain evidence="9">AMDSBA1</strain>
    </source>
</reference>
<evidence type="ECO:0000256" key="6">
    <source>
        <dbReference type="ARBA" id="ARBA00023315"/>
    </source>
</evidence>
<comment type="caution">
    <text evidence="9">The sequence shown here is derived from an EMBL/GenBank/DDBJ whole genome shotgun (WGS) entry which is preliminary data.</text>
</comment>
<dbReference type="GO" id="GO:0008033">
    <property type="term" value="P:tRNA processing"/>
    <property type="evidence" value="ECO:0007669"/>
    <property type="project" value="UniProtKB-KW"/>
</dbReference>
<name>A0A2T2XBK1_9FIRM</name>
<accession>A0A2T2XBK1</accession>
<protein>
    <recommendedName>
        <fullName evidence="1">N(6)-L-threonylcarbamoyladenine synthase</fullName>
        <ecNumber evidence="1">2.3.1.234</ecNumber>
    </recommendedName>
</protein>